<organism evidence="18 19">
    <name type="scientific">Baia soyae</name>
    <dbReference type="NCBI Taxonomy" id="1544746"/>
    <lineage>
        <taxon>Bacteria</taxon>
        <taxon>Bacillati</taxon>
        <taxon>Bacillota</taxon>
        <taxon>Bacilli</taxon>
        <taxon>Bacillales</taxon>
        <taxon>Thermoactinomycetaceae</taxon>
        <taxon>Baia</taxon>
    </lineage>
</organism>
<evidence type="ECO:0000256" key="9">
    <source>
        <dbReference type="ARBA" id="ARBA00022960"/>
    </source>
</evidence>
<comment type="similarity">
    <text evidence="3 15">Belongs to the peptidase S11 family.</text>
</comment>
<dbReference type="GO" id="GO:0071555">
    <property type="term" value="P:cell wall organization"/>
    <property type="evidence" value="ECO:0007669"/>
    <property type="project" value="UniProtKB-KW"/>
</dbReference>
<gene>
    <name evidence="18" type="ORF">EDD57_10348</name>
</gene>
<keyword evidence="19" id="KW-1185">Reference proteome</keyword>
<keyword evidence="7 16" id="KW-0732">Signal</keyword>
<comment type="caution">
    <text evidence="18">The sequence shown here is derived from an EMBL/GenBank/DDBJ whole genome shotgun (WGS) entry which is preliminary data.</text>
</comment>
<dbReference type="Pfam" id="PF00768">
    <property type="entry name" value="Peptidase_S11"/>
    <property type="match status" value="1"/>
</dbReference>
<dbReference type="InterPro" id="IPR018044">
    <property type="entry name" value="Peptidase_S11"/>
</dbReference>
<feature type="active site" evidence="13">
    <location>
        <position position="123"/>
    </location>
</feature>
<evidence type="ECO:0000256" key="14">
    <source>
        <dbReference type="PIRSR" id="PIRSR618044-2"/>
    </source>
</evidence>
<comment type="function">
    <text evidence="1">Removes C-terminal D-alanyl residues from sugar-peptide cell wall precursors.</text>
</comment>
<accession>A0A4V2SYG1</accession>
<evidence type="ECO:0000259" key="17">
    <source>
        <dbReference type="SMART" id="SM00936"/>
    </source>
</evidence>
<comment type="pathway">
    <text evidence="2">Cell wall biogenesis; peptidoglycan biosynthesis.</text>
</comment>
<comment type="catalytic activity">
    <reaction evidence="12">
        <text>Preferential cleavage: (Ac)2-L-Lys-D-Ala-|-D-Ala. Also transpeptidation of peptidyl-alanyl moieties that are N-acyl substituents of D-alanine.</text>
        <dbReference type="EC" id="3.4.16.4"/>
    </reaction>
</comment>
<feature type="domain" description="Peptidase S11 D-Ala-D-Ala carboxypeptidase A C-terminal" evidence="17">
    <location>
        <begin position="295"/>
        <end position="392"/>
    </location>
</feature>
<dbReference type="EC" id="3.4.16.4" evidence="4"/>
<evidence type="ECO:0000313" key="19">
    <source>
        <dbReference type="Proteomes" id="UP000294746"/>
    </source>
</evidence>
<evidence type="ECO:0000256" key="3">
    <source>
        <dbReference type="ARBA" id="ARBA00007164"/>
    </source>
</evidence>
<dbReference type="Gene3D" id="2.60.410.10">
    <property type="entry name" value="D-Ala-D-Ala carboxypeptidase, C-terminal domain"/>
    <property type="match status" value="1"/>
</dbReference>
<dbReference type="SUPFAM" id="SSF56601">
    <property type="entry name" value="beta-lactamase/transpeptidase-like"/>
    <property type="match status" value="1"/>
</dbReference>
<name>A0A4V2SYG1_9BACL</name>
<evidence type="ECO:0000313" key="18">
    <source>
        <dbReference type="EMBL" id="TCP70233.1"/>
    </source>
</evidence>
<proteinExistence type="inferred from homology"/>
<dbReference type="GO" id="GO:0009252">
    <property type="term" value="P:peptidoglycan biosynthetic process"/>
    <property type="evidence" value="ECO:0007669"/>
    <property type="project" value="UniProtKB-UniPathway"/>
</dbReference>
<dbReference type="AlphaFoldDB" id="A0A4V2SYG1"/>
<feature type="binding site" evidence="14">
    <location>
        <position position="245"/>
    </location>
    <ligand>
        <name>substrate</name>
    </ligand>
</feature>
<dbReference type="InterPro" id="IPR037167">
    <property type="entry name" value="Peptidase_S11_C_sf"/>
</dbReference>
<evidence type="ECO:0000256" key="11">
    <source>
        <dbReference type="ARBA" id="ARBA00023316"/>
    </source>
</evidence>
<dbReference type="GO" id="GO:0008360">
    <property type="term" value="P:regulation of cell shape"/>
    <property type="evidence" value="ECO:0007669"/>
    <property type="project" value="UniProtKB-KW"/>
</dbReference>
<dbReference type="InterPro" id="IPR001967">
    <property type="entry name" value="Peptidase_S11_N"/>
</dbReference>
<dbReference type="SUPFAM" id="SSF69189">
    <property type="entry name" value="Penicillin-binding protein associated domain"/>
    <property type="match status" value="1"/>
</dbReference>
<dbReference type="Pfam" id="PF07943">
    <property type="entry name" value="PBP5_C"/>
    <property type="match status" value="1"/>
</dbReference>
<dbReference type="PRINTS" id="PR00725">
    <property type="entry name" value="DADACBPTASE1"/>
</dbReference>
<dbReference type="GO" id="GO:0006508">
    <property type="term" value="P:proteolysis"/>
    <property type="evidence" value="ECO:0007669"/>
    <property type="project" value="UniProtKB-KW"/>
</dbReference>
<feature type="active site" description="Proton acceptor" evidence="13">
    <location>
        <position position="66"/>
    </location>
</feature>
<dbReference type="SMART" id="SM00936">
    <property type="entry name" value="PBP5_C"/>
    <property type="match status" value="1"/>
</dbReference>
<evidence type="ECO:0000256" key="5">
    <source>
        <dbReference type="ARBA" id="ARBA00022645"/>
    </source>
</evidence>
<keyword evidence="6" id="KW-0645">Protease</keyword>
<keyword evidence="8" id="KW-0378">Hydrolase</keyword>
<dbReference type="GO" id="GO:0009002">
    <property type="term" value="F:serine-type D-Ala-D-Ala carboxypeptidase activity"/>
    <property type="evidence" value="ECO:0007669"/>
    <property type="project" value="UniProtKB-EC"/>
</dbReference>
<evidence type="ECO:0000256" key="16">
    <source>
        <dbReference type="SAM" id="SignalP"/>
    </source>
</evidence>
<dbReference type="PANTHER" id="PTHR21581">
    <property type="entry name" value="D-ALANYL-D-ALANINE CARBOXYPEPTIDASE"/>
    <property type="match status" value="1"/>
</dbReference>
<dbReference type="InterPro" id="IPR012907">
    <property type="entry name" value="Peptidase_S11_C"/>
</dbReference>
<evidence type="ECO:0000256" key="10">
    <source>
        <dbReference type="ARBA" id="ARBA00022984"/>
    </source>
</evidence>
<dbReference type="Proteomes" id="UP000294746">
    <property type="component" value="Unassembled WGS sequence"/>
</dbReference>
<dbReference type="EMBL" id="SLXV01000003">
    <property type="protein sequence ID" value="TCP70233.1"/>
    <property type="molecule type" value="Genomic_DNA"/>
</dbReference>
<evidence type="ECO:0000256" key="12">
    <source>
        <dbReference type="ARBA" id="ARBA00034000"/>
    </source>
</evidence>
<evidence type="ECO:0000256" key="4">
    <source>
        <dbReference type="ARBA" id="ARBA00012448"/>
    </source>
</evidence>
<protein>
    <recommendedName>
        <fullName evidence="4">serine-type D-Ala-D-Ala carboxypeptidase</fullName>
        <ecNumber evidence="4">3.4.16.4</ecNumber>
    </recommendedName>
</protein>
<keyword evidence="11" id="KW-0961">Cell wall biogenesis/degradation</keyword>
<dbReference type="UniPathway" id="UPA00219"/>
<dbReference type="InterPro" id="IPR015956">
    <property type="entry name" value="Peniciliin-bd_prot_C_sf"/>
</dbReference>
<dbReference type="RefSeq" id="WP_131847733.1">
    <property type="nucleotide sequence ID" value="NZ_SLXV01000003.1"/>
</dbReference>
<evidence type="ECO:0000256" key="8">
    <source>
        <dbReference type="ARBA" id="ARBA00022801"/>
    </source>
</evidence>
<dbReference type="OrthoDB" id="9791132at2"/>
<dbReference type="InterPro" id="IPR012338">
    <property type="entry name" value="Beta-lactam/transpept-like"/>
</dbReference>
<keyword evidence="10" id="KW-0573">Peptidoglycan synthesis</keyword>
<evidence type="ECO:0000256" key="6">
    <source>
        <dbReference type="ARBA" id="ARBA00022670"/>
    </source>
</evidence>
<evidence type="ECO:0000256" key="2">
    <source>
        <dbReference type="ARBA" id="ARBA00004752"/>
    </source>
</evidence>
<evidence type="ECO:0000256" key="15">
    <source>
        <dbReference type="RuleBase" id="RU004016"/>
    </source>
</evidence>
<reference evidence="18 19" key="1">
    <citation type="submission" date="2019-03" db="EMBL/GenBank/DDBJ databases">
        <title>Genomic Encyclopedia of Type Strains, Phase IV (KMG-IV): sequencing the most valuable type-strain genomes for metagenomic binning, comparative biology and taxonomic classification.</title>
        <authorList>
            <person name="Goeker M."/>
        </authorList>
    </citation>
    <scope>NUCLEOTIDE SEQUENCE [LARGE SCALE GENOMIC DNA]</scope>
    <source>
        <strain evidence="18 19">DSM 46831</strain>
    </source>
</reference>
<evidence type="ECO:0000256" key="1">
    <source>
        <dbReference type="ARBA" id="ARBA00003217"/>
    </source>
</evidence>
<sequence>MKVHLRKRYMSLTIMLLLILCPYQVWAAQSLSTVQAESYFLMDAKSGVILAEKDAETPRPPASMTKMMTHFIVLDEIKKGTIKWDDVVKISARAAAINEGGIQLEPDEALTVKDLFTSSVVKSANDATIALAEHVAGSEAKFVERMNAKAKEIGMKSTHFRNTTGLDMKDYGIHAPEVPGEHVMGAQDSAILGDALLKNHPEILTFTSIANHIVHKGQKDVSINSSNLMLPARNKLPYEGVDGLKTGHTSLAGYCFTSTAKKGDLRVISVVMKTKSDSERFVETKKLLDYAFEQYEEKTLVKKGGMVPAHENMALPNGVDKFIEVQAQSDITLPVEKGADQKSYEYKVTFTPGMKAPVSAGTEIGKVEVLHQGKSIPGFKPVPLVASKSVEEGSWVRLFFRSIGDEVSSWFS</sequence>
<keyword evidence="9" id="KW-0133">Cell shape</keyword>
<evidence type="ECO:0000256" key="7">
    <source>
        <dbReference type="ARBA" id="ARBA00022729"/>
    </source>
</evidence>
<evidence type="ECO:0000256" key="13">
    <source>
        <dbReference type="PIRSR" id="PIRSR618044-1"/>
    </source>
</evidence>
<feature type="active site" description="Acyl-ester intermediate" evidence="13">
    <location>
        <position position="63"/>
    </location>
</feature>
<dbReference type="Gene3D" id="3.40.710.10">
    <property type="entry name" value="DD-peptidase/beta-lactamase superfamily"/>
    <property type="match status" value="1"/>
</dbReference>
<feature type="chain" id="PRO_5020332777" description="serine-type D-Ala-D-Ala carboxypeptidase" evidence="16">
    <location>
        <begin position="28"/>
        <end position="412"/>
    </location>
</feature>
<keyword evidence="5 18" id="KW-0121">Carboxypeptidase</keyword>
<feature type="signal peptide" evidence="16">
    <location>
        <begin position="1"/>
        <end position="27"/>
    </location>
</feature>
<dbReference type="PANTHER" id="PTHR21581:SF11">
    <property type="entry name" value="D-ALANYL-D-ALANINE CARBOXYPEPTIDASE DACA"/>
    <property type="match status" value="1"/>
</dbReference>